<sequence>MLRSGKELQVVPQPKPNPTDTESKPDADSRVQQQAKHAPLPFPSWSLLARKPETDEDLLKIFRQVEINILLFDAIKIFSIPCTIGGCTFADAMLDLEASINVMSTSVYKSLNFGDLEPTSVVIQLANRSVVQPVGILEDVLVQVNKLIFPADFYVLDMEDEISEKGCTLILGRPFLMTARTKIDFKYFQSNEASPEDHSLCSIDMIEELVEEFTQLDSDSSITEEADFINRIGVLDPFDFGNHVNNPDN</sequence>
<dbReference type="AlphaFoldDB" id="A0A371HFB1"/>
<proteinExistence type="predicted"/>
<dbReference type="OrthoDB" id="1702682at2759"/>
<feature type="region of interest" description="Disordered" evidence="1">
    <location>
        <begin position="1"/>
        <end position="36"/>
    </location>
</feature>
<dbReference type="InterPro" id="IPR021109">
    <property type="entry name" value="Peptidase_aspartic_dom_sf"/>
</dbReference>
<evidence type="ECO:0000256" key="1">
    <source>
        <dbReference type="SAM" id="MobiDB-lite"/>
    </source>
</evidence>
<comment type="caution">
    <text evidence="2">The sequence shown here is derived from an EMBL/GenBank/DDBJ whole genome shotgun (WGS) entry which is preliminary data.</text>
</comment>
<dbReference type="Gene3D" id="2.40.70.10">
    <property type="entry name" value="Acid Proteases"/>
    <property type="match status" value="1"/>
</dbReference>
<evidence type="ECO:0000313" key="3">
    <source>
        <dbReference type="Proteomes" id="UP000257109"/>
    </source>
</evidence>
<keyword evidence="3" id="KW-1185">Reference proteome</keyword>
<organism evidence="2 3">
    <name type="scientific">Mucuna pruriens</name>
    <name type="common">Velvet bean</name>
    <name type="synonym">Dolichos pruriens</name>
    <dbReference type="NCBI Taxonomy" id="157652"/>
    <lineage>
        <taxon>Eukaryota</taxon>
        <taxon>Viridiplantae</taxon>
        <taxon>Streptophyta</taxon>
        <taxon>Embryophyta</taxon>
        <taxon>Tracheophyta</taxon>
        <taxon>Spermatophyta</taxon>
        <taxon>Magnoliopsida</taxon>
        <taxon>eudicotyledons</taxon>
        <taxon>Gunneridae</taxon>
        <taxon>Pentapetalae</taxon>
        <taxon>rosids</taxon>
        <taxon>fabids</taxon>
        <taxon>Fabales</taxon>
        <taxon>Fabaceae</taxon>
        <taxon>Papilionoideae</taxon>
        <taxon>50 kb inversion clade</taxon>
        <taxon>NPAAA clade</taxon>
        <taxon>indigoferoid/millettioid clade</taxon>
        <taxon>Phaseoleae</taxon>
        <taxon>Mucuna</taxon>
    </lineage>
</organism>
<accession>A0A371HFB1</accession>
<reference evidence="2" key="1">
    <citation type="submission" date="2018-05" db="EMBL/GenBank/DDBJ databases">
        <title>Draft genome of Mucuna pruriens seed.</title>
        <authorList>
            <person name="Nnadi N.E."/>
            <person name="Vos R."/>
            <person name="Hasami M.H."/>
            <person name="Devisetty U.K."/>
            <person name="Aguiy J.C."/>
        </authorList>
    </citation>
    <scope>NUCLEOTIDE SEQUENCE [LARGE SCALE GENOMIC DNA]</scope>
    <source>
        <strain evidence="2">JCA_2017</strain>
    </source>
</reference>
<dbReference type="PANTHER" id="PTHR33067">
    <property type="entry name" value="RNA-DIRECTED DNA POLYMERASE-RELATED"/>
    <property type="match status" value="1"/>
</dbReference>
<dbReference type="Proteomes" id="UP000257109">
    <property type="component" value="Unassembled WGS sequence"/>
</dbReference>
<feature type="non-terminal residue" evidence="2">
    <location>
        <position position="1"/>
    </location>
</feature>
<name>A0A371HFB1_MUCPR</name>
<dbReference type="EMBL" id="QJKJ01002778">
    <property type="protein sequence ID" value="RDY01394.1"/>
    <property type="molecule type" value="Genomic_DNA"/>
</dbReference>
<dbReference type="CDD" id="cd00303">
    <property type="entry name" value="retropepsin_like"/>
    <property type="match status" value="1"/>
</dbReference>
<gene>
    <name evidence="2" type="ORF">CR513_15283</name>
</gene>
<evidence type="ECO:0000313" key="2">
    <source>
        <dbReference type="EMBL" id="RDY01394.1"/>
    </source>
</evidence>
<dbReference type="PANTHER" id="PTHR33067:SF9">
    <property type="entry name" value="RNA-DIRECTED DNA POLYMERASE"/>
    <property type="match status" value="1"/>
</dbReference>
<protein>
    <submittedName>
        <fullName evidence="2">Uncharacterized protein</fullName>
    </submittedName>
</protein>